<proteinExistence type="inferred from homology"/>
<evidence type="ECO:0000256" key="2">
    <source>
        <dbReference type="ARBA" id="ARBA00022801"/>
    </source>
</evidence>
<comment type="function">
    <text evidence="5">Catalyzes the hydrolytic deamination of adenine to hypoxanthine. Plays an important role in the purine salvage pathway and in nitrogen catabolism.</text>
</comment>
<evidence type="ECO:0000256" key="3">
    <source>
        <dbReference type="ARBA" id="ARBA00022833"/>
    </source>
</evidence>
<comment type="catalytic activity">
    <reaction evidence="5">
        <text>adenine + H2O + H(+) = hypoxanthine + NH4(+)</text>
        <dbReference type="Rhea" id="RHEA:23688"/>
        <dbReference type="ChEBI" id="CHEBI:15377"/>
        <dbReference type="ChEBI" id="CHEBI:15378"/>
        <dbReference type="ChEBI" id="CHEBI:16708"/>
        <dbReference type="ChEBI" id="CHEBI:17368"/>
        <dbReference type="ChEBI" id="CHEBI:28938"/>
        <dbReference type="EC" id="3.5.4.2"/>
    </reaction>
</comment>
<feature type="binding site" evidence="5">
    <location>
        <position position="286"/>
    </location>
    <ligand>
        <name>substrate</name>
    </ligand>
</feature>
<feature type="active site" description="Proton donor" evidence="5">
    <location>
        <position position="207"/>
    </location>
</feature>
<feature type="binding site" evidence="5">
    <location>
        <position position="24"/>
    </location>
    <ligand>
        <name>Zn(2+)</name>
        <dbReference type="ChEBI" id="CHEBI:29105"/>
        <note>catalytic</note>
    </ligand>
</feature>
<gene>
    <name evidence="7" type="primary">add1_1</name>
    <name evidence="7" type="ORF">NCTC10994_01404</name>
</gene>
<accession>A0A2X4TRI0</accession>
<feature type="site" description="Important for catalytic activity" evidence="5">
    <location>
        <position position="228"/>
    </location>
</feature>
<dbReference type="AlphaFoldDB" id="A0A2X4TRI0"/>
<evidence type="ECO:0000313" key="7">
    <source>
        <dbReference type="EMBL" id="SQI30087.1"/>
    </source>
</evidence>
<evidence type="ECO:0000256" key="5">
    <source>
        <dbReference type="HAMAP-Rule" id="MF_01962"/>
    </source>
</evidence>
<keyword evidence="8" id="KW-1185">Reference proteome</keyword>
<dbReference type="InterPro" id="IPR028892">
    <property type="entry name" value="ADE"/>
</dbReference>
<dbReference type="CDD" id="cd01320">
    <property type="entry name" value="ADA"/>
    <property type="match status" value="1"/>
</dbReference>
<keyword evidence="2 5" id="KW-0378">Hydrolase</keyword>
<keyword evidence="1 5" id="KW-0479">Metal-binding</keyword>
<dbReference type="GO" id="GO:0006146">
    <property type="term" value="P:adenine catabolic process"/>
    <property type="evidence" value="ECO:0007669"/>
    <property type="project" value="UniProtKB-UniRule"/>
</dbReference>
<dbReference type="Gene3D" id="3.20.20.140">
    <property type="entry name" value="Metal-dependent hydrolases"/>
    <property type="match status" value="1"/>
</dbReference>
<dbReference type="GO" id="GO:0043103">
    <property type="term" value="P:hypoxanthine salvage"/>
    <property type="evidence" value="ECO:0007669"/>
    <property type="project" value="UniProtKB-UniRule"/>
</dbReference>
<dbReference type="SUPFAM" id="SSF51556">
    <property type="entry name" value="Metallo-dependent hydrolases"/>
    <property type="match status" value="1"/>
</dbReference>
<keyword evidence="3 5" id="KW-0862">Zinc</keyword>
<dbReference type="GO" id="GO:0000034">
    <property type="term" value="F:adenine deaminase activity"/>
    <property type="evidence" value="ECO:0007669"/>
    <property type="project" value="UniProtKB-UniRule"/>
</dbReference>
<keyword evidence="4 5" id="KW-0546">Nucleotide metabolism</keyword>
<dbReference type="NCBIfam" id="NF006850">
    <property type="entry name" value="PRK09358.1-6"/>
    <property type="match status" value="1"/>
</dbReference>
<dbReference type="EC" id="3.5.4.2" evidence="5"/>
<protein>
    <recommendedName>
        <fullName evidence="5">Adenine deaminase</fullName>
        <shortName evidence="5">ADE</shortName>
        <ecNumber evidence="5">3.5.4.2</ecNumber>
    </recommendedName>
    <alternativeName>
        <fullName evidence="5">Adenine aminohydrolase</fullName>
        <shortName evidence="5">AAH</shortName>
    </alternativeName>
</protein>
<dbReference type="PANTHER" id="PTHR43114:SF6">
    <property type="entry name" value="ADENINE DEAMINASE"/>
    <property type="match status" value="1"/>
</dbReference>
<dbReference type="RefSeq" id="WP_072699943.1">
    <property type="nucleotide sequence ID" value="NZ_JAFBBL010000001.1"/>
</dbReference>
<dbReference type="PANTHER" id="PTHR43114">
    <property type="entry name" value="ADENINE DEAMINASE"/>
    <property type="match status" value="1"/>
</dbReference>
<name>A0A2X4TRI0_9NOCA</name>
<dbReference type="GO" id="GO:0008270">
    <property type="term" value="F:zinc ion binding"/>
    <property type="evidence" value="ECO:0007669"/>
    <property type="project" value="UniProtKB-UniRule"/>
</dbReference>
<dbReference type="GO" id="GO:0009117">
    <property type="term" value="P:nucleotide metabolic process"/>
    <property type="evidence" value="ECO:0007669"/>
    <property type="project" value="UniProtKB-KW"/>
</dbReference>
<dbReference type="KEGG" id="rcr:NCTC10994_01404"/>
<dbReference type="EMBL" id="LS483468">
    <property type="protein sequence ID" value="SQI30087.1"/>
    <property type="molecule type" value="Genomic_DNA"/>
</dbReference>
<evidence type="ECO:0000313" key="8">
    <source>
        <dbReference type="Proteomes" id="UP000249091"/>
    </source>
</evidence>
<dbReference type="InterPro" id="IPR006330">
    <property type="entry name" value="Ado/ade_deaminase"/>
</dbReference>
<reference evidence="7 8" key="1">
    <citation type="submission" date="2018-06" db="EMBL/GenBank/DDBJ databases">
        <authorList>
            <consortium name="Pathogen Informatics"/>
            <person name="Doyle S."/>
        </authorList>
    </citation>
    <scope>NUCLEOTIDE SEQUENCE [LARGE SCALE GENOMIC DNA]</scope>
    <source>
        <strain evidence="7 8">NCTC10994</strain>
    </source>
</reference>
<dbReference type="InterPro" id="IPR001365">
    <property type="entry name" value="A_deaminase_dom"/>
</dbReference>
<dbReference type="InterPro" id="IPR032466">
    <property type="entry name" value="Metal_Hydrolase"/>
</dbReference>
<evidence type="ECO:0000256" key="1">
    <source>
        <dbReference type="ARBA" id="ARBA00022723"/>
    </source>
</evidence>
<feature type="binding site" evidence="5">
    <location>
        <position position="204"/>
    </location>
    <ligand>
        <name>Zn(2+)</name>
        <dbReference type="ChEBI" id="CHEBI:29105"/>
        <note>catalytic</note>
    </ligand>
</feature>
<feature type="binding site" evidence="5">
    <location>
        <position position="285"/>
    </location>
    <ligand>
        <name>Zn(2+)</name>
        <dbReference type="ChEBI" id="CHEBI:29105"/>
        <note>catalytic</note>
    </ligand>
</feature>
<dbReference type="GO" id="GO:0005829">
    <property type="term" value="C:cytosol"/>
    <property type="evidence" value="ECO:0007669"/>
    <property type="project" value="TreeGrafter"/>
</dbReference>
<sequence length="325" mass="35487">MTPRGDSGEVGASASPEHGLAELHVHIEGTLEPELILELAERNNIDFPHSDLDELRARYEFTELQSFLDLYYANMDVLRTAEDFSDLARAYLARAARAGVTRAEFFFDPQAHVVRGVPLTEVVEGLSDAVAAAHREFGVDAAMIASIVRDHPVPDAHEILGELLRLQAPIIGLGLDSAEVGYPPSLFEDVFARARAEGLRITAHAGEEGPPEYVWQALDLLGAERIDHGIRSLEDPALVARLVDEQIPLTACPLSNVRLRVVDSLAVHPLRRMLDAGLAVCVNSDDPAYFGGYVDDVFAALHDQLGLTVDERNTLARNSIRAAFT</sequence>
<dbReference type="NCBIfam" id="TIGR01430">
    <property type="entry name" value="aden_deam"/>
    <property type="match status" value="1"/>
</dbReference>
<comment type="cofactor">
    <cofactor evidence="5">
        <name>Zn(2+)</name>
        <dbReference type="ChEBI" id="CHEBI:29105"/>
    </cofactor>
    <text evidence="5">Binds 1 zinc ion per subunit.</text>
</comment>
<feature type="binding site" evidence="5">
    <location>
        <position position="26"/>
    </location>
    <ligand>
        <name>Zn(2+)</name>
        <dbReference type="ChEBI" id="CHEBI:29105"/>
        <note>catalytic</note>
    </ligand>
</feature>
<comment type="similarity">
    <text evidence="5">Belongs to the metallo-dependent hydrolases superfamily. Adenosine and AMP deaminases family. Adenine deaminase type 2 subfamily.</text>
</comment>
<evidence type="ECO:0000256" key="4">
    <source>
        <dbReference type="ARBA" id="ARBA00023080"/>
    </source>
</evidence>
<dbReference type="HAMAP" id="MF_01962">
    <property type="entry name" value="Adenine_deaminase"/>
    <property type="match status" value="1"/>
</dbReference>
<dbReference type="Proteomes" id="UP000249091">
    <property type="component" value="Chromosome 1"/>
</dbReference>
<evidence type="ECO:0000259" key="6">
    <source>
        <dbReference type="Pfam" id="PF00962"/>
    </source>
</evidence>
<dbReference type="STRING" id="1219011.GCA_001895045_01992"/>
<organism evidence="7 8">
    <name type="scientific">Rhodococcus coprophilus</name>
    <dbReference type="NCBI Taxonomy" id="38310"/>
    <lineage>
        <taxon>Bacteria</taxon>
        <taxon>Bacillati</taxon>
        <taxon>Actinomycetota</taxon>
        <taxon>Actinomycetes</taxon>
        <taxon>Mycobacteriales</taxon>
        <taxon>Nocardiaceae</taxon>
        <taxon>Rhodococcus</taxon>
    </lineage>
</organism>
<dbReference type="Pfam" id="PF00962">
    <property type="entry name" value="A_deaminase"/>
    <property type="match status" value="1"/>
</dbReference>
<feature type="domain" description="Adenosine deaminase" evidence="6">
    <location>
        <begin position="21"/>
        <end position="324"/>
    </location>
</feature>